<comment type="caution">
    <text evidence="1">The sequence shown here is derived from an EMBL/GenBank/DDBJ whole genome shotgun (WGS) entry which is preliminary data.</text>
</comment>
<dbReference type="AlphaFoldDB" id="A0A2S6GWM6"/>
<organism evidence="1 2">
    <name type="scientific">Actinokineospora auranticolor</name>
    <dbReference type="NCBI Taxonomy" id="155976"/>
    <lineage>
        <taxon>Bacteria</taxon>
        <taxon>Bacillati</taxon>
        <taxon>Actinomycetota</taxon>
        <taxon>Actinomycetes</taxon>
        <taxon>Pseudonocardiales</taxon>
        <taxon>Pseudonocardiaceae</taxon>
        <taxon>Actinokineospora</taxon>
    </lineage>
</organism>
<name>A0A2S6GWM6_9PSEU</name>
<accession>A0A2S6GWM6</accession>
<reference evidence="1 2" key="1">
    <citation type="submission" date="2018-02" db="EMBL/GenBank/DDBJ databases">
        <title>Genomic Encyclopedia of Archaeal and Bacterial Type Strains, Phase II (KMG-II): from individual species to whole genera.</title>
        <authorList>
            <person name="Goeker M."/>
        </authorList>
    </citation>
    <scope>NUCLEOTIDE SEQUENCE [LARGE SCALE GENOMIC DNA]</scope>
    <source>
        <strain evidence="1 2">YU 961-1</strain>
    </source>
</reference>
<proteinExistence type="predicted"/>
<protein>
    <submittedName>
        <fullName evidence="1">Uncharacterized protein</fullName>
    </submittedName>
</protein>
<keyword evidence="2" id="KW-1185">Reference proteome</keyword>
<sequence length="94" mass="9847">MPLTVERARELTADLTSGSEGRVREAIAVSPDQPLDDGFVTSLAGTPVEFDVSSFQAAEGGRAKVSARVGGAVWTVWLVAVDGQWLISSTEAAQ</sequence>
<dbReference type="EMBL" id="PTIX01000003">
    <property type="protein sequence ID" value="PPK69598.1"/>
    <property type="molecule type" value="Genomic_DNA"/>
</dbReference>
<evidence type="ECO:0000313" key="2">
    <source>
        <dbReference type="Proteomes" id="UP000239203"/>
    </source>
</evidence>
<dbReference type="Proteomes" id="UP000239203">
    <property type="component" value="Unassembled WGS sequence"/>
</dbReference>
<evidence type="ECO:0000313" key="1">
    <source>
        <dbReference type="EMBL" id="PPK69598.1"/>
    </source>
</evidence>
<gene>
    <name evidence="1" type="ORF">CLV40_103208</name>
</gene>